<feature type="domain" description="Fibrobacter succinogenes major paralogous" evidence="2">
    <location>
        <begin position="45"/>
        <end position="218"/>
    </location>
</feature>
<dbReference type="InterPro" id="IPR011871">
    <property type="entry name" value="Fib_succ_major"/>
</dbReference>
<dbReference type="Pfam" id="PF09603">
    <property type="entry name" value="Fib_succ_major"/>
    <property type="match status" value="1"/>
</dbReference>
<dbReference type="PROSITE" id="PS51257">
    <property type="entry name" value="PROKAR_LIPOPROTEIN"/>
    <property type="match status" value="1"/>
</dbReference>
<name>A0A6S6T308_9BACT</name>
<evidence type="ECO:0000259" key="2">
    <source>
        <dbReference type="Pfam" id="PF09603"/>
    </source>
</evidence>
<organism evidence="3">
    <name type="scientific">uncultured Aureispira sp</name>
    <dbReference type="NCBI Taxonomy" id="1331704"/>
    <lineage>
        <taxon>Bacteria</taxon>
        <taxon>Pseudomonadati</taxon>
        <taxon>Bacteroidota</taxon>
        <taxon>Saprospiria</taxon>
        <taxon>Saprospirales</taxon>
        <taxon>Saprospiraceae</taxon>
        <taxon>Aureispira</taxon>
        <taxon>environmental samples</taxon>
    </lineage>
</organism>
<feature type="signal peptide" evidence="1">
    <location>
        <begin position="1"/>
        <end position="19"/>
    </location>
</feature>
<proteinExistence type="predicted"/>
<sequence>MKTLLLIFLFCNVAILWTACTKENPKVCTSSFVDERDGTEYCMTTIGTQVWMADNLQFASDSNAYLNVSSPTTVNAVYGRLYTFSEANQACPNGWHLPTDEEWKTMEIALGMSAVEADGLNDRGTDEGARLKSVENWTSSLNAGVEGTNSSGFNAFPSGEWNPSFGPFFHLGEEASYWTASVSDTTGAAWMRALTYDKSTVKRSYATQKMGFACRCVKD</sequence>
<reference evidence="3" key="1">
    <citation type="submission" date="2020-01" db="EMBL/GenBank/DDBJ databases">
        <authorList>
            <person name="Meier V. D."/>
            <person name="Meier V D."/>
        </authorList>
    </citation>
    <scope>NUCLEOTIDE SEQUENCE</scope>
    <source>
        <strain evidence="3">HLG_WM_MAG_10</strain>
    </source>
</reference>
<dbReference type="NCBIfam" id="TIGR02145">
    <property type="entry name" value="Fib_succ_major"/>
    <property type="match status" value="1"/>
</dbReference>
<accession>A0A6S6T308</accession>
<protein>
    <recommendedName>
        <fullName evidence="2">Fibrobacter succinogenes major paralogous domain-containing protein</fullName>
    </recommendedName>
</protein>
<dbReference type="AlphaFoldDB" id="A0A6S6T308"/>
<keyword evidence="1" id="KW-0732">Signal</keyword>
<gene>
    <name evidence="3" type="ORF">HELGO_WM39467</name>
</gene>
<dbReference type="EMBL" id="CACVAQ010000195">
    <property type="protein sequence ID" value="CAA6813073.1"/>
    <property type="molecule type" value="Genomic_DNA"/>
</dbReference>
<evidence type="ECO:0000256" key="1">
    <source>
        <dbReference type="SAM" id="SignalP"/>
    </source>
</evidence>
<evidence type="ECO:0000313" key="3">
    <source>
        <dbReference type="EMBL" id="CAA6813073.1"/>
    </source>
</evidence>
<feature type="chain" id="PRO_5027665192" description="Fibrobacter succinogenes major paralogous domain-containing protein" evidence="1">
    <location>
        <begin position="20"/>
        <end position="219"/>
    </location>
</feature>